<feature type="region of interest" description="Disordered" evidence="3">
    <location>
        <begin position="270"/>
        <end position="312"/>
    </location>
</feature>
<feature type="compositionally biased region" description="Basic and acidic residues" evidence="3">
    <location>
        <begin position="270"/>
        <end position="279"/>
    </location>
</feature>
<evidence type="ECO:0000313" key="8">
    <source>
        <dbReference type="Proteomes" id="UP000092993"/>
    </source>
</evidence>
<evidence type="ECO:0000256" key="3">
    <source>
        <dbReference type="SAM" id="MobiDB-lite"/>
    </source>
</evidence>
<evidence type="ECO:0000259" key="4">
    <source>
        <dbReference type="Pfam" id="PF03178"/>
    </source>
</evidence>
<dbReference type="PANTHER" id="PTHR10644">
    <property type="entry name" value="DNA REPAIR/RNA PROCESSING CPSF FAMILY"/>
    <property type="match status" value="1"/>
</dbReference>
<protein>
    <submittedName>
        <fullName evidence="7">DNA damage-binding protein 1</fullName>
    </submittedName>
</protein>
<reference evidence="7 8" key="1">
    <citation type="submission" date="2016-03" db="EMBL/GenBank/DDBJ databases">
        <title>Whole genome sequencing of Grifola frondosa 9006-11.</title>
        <authorList>
            <person name="Min B."/>
            <person name="Park H."/>
            <person name="Kim J.-G."/>
            <person name="Cho H."/>
            <person name="Oh Y.-L."/>
            <person name="Kong W.-S."/>
            <person name="Choi I.-G."/>
        </authorList>
    </citation>
    <scope>NUCLEOTIDE SEQUENCE [LARGE SCALE GENOMIC DNA]</scope>
    <source>
        <strain evidence="7 8">9006-11</strain>
    </source>
</reference>
<dbReference type="InterPro" id="IPR050358">
    <property type="entry name" value="RSE1/DDB1/CFT1"/>
</dbReference>
<dbReference type="Pfam" id="PF03178">
    <property type="entry name" value="CPSF_A"/>
    <property type="match status" value="1"/>
</dbReference>
<dbReference type="InterPro" id="IPR036322">
    <property type="entry name" value="WD40_repeat_dom_sf"/>
</dbReference>
<dbReference type="EMBL" id="LUGG01000019">
    <property type="protein sequence ID" value="OBZ68977.1"/>
    <property type="molecule type" value="Genomic_DNA"/>
</dbReference>
<sequence length="1257" mass="136447">MRVVATFHPPSSVTRSLKCHLTTDPAVEHLVVARINRLEVHSLQPDGLRHECSLEVWGRIVALRSIPTNDNDRSNILVMTDHPDPKLIVLAYVVEAGLGNLVTKGQQSLFDRASRHAEFITDVQVDPSGEVAVACCYVGKLKVVKLKDGEFEQPFDVSTPELNLLAFTFLHAERGMYTLAILHLDHQQRLQLLSRDVNTSDPELSALHSTLLPSTMIPSSTLPLVDIPPILIAIPPYTSSPQAEEASPADHLGGLLVVGGRKVLFFEHASKEKQEDRKDKQRRAGKRLSSAVQSEVAKAKEKENEREGRKVKQKASVKWPWSEVTAWCSVDDEGRRFFLGDAYGRLAMLAFDDRPGLTLLPLGETSAATCMTYLSSQVLYLGSHVGDSQLLRIHPTPISNFEADTLPISNSITTVPPSSLSSSKGKEKADTTNLKAGKDGRIVSMTGNYVEVLESYQNIAPILDAVLADLDGSGQPQIVTCSGGRNTGALKIIRTGADFQELAVVNGIPGVTNMWPVRSRYKDSVDTHLVTSTLYETYVFSFDAADTMTRLEPSTAGFTTRLPTLALTNIPRRQTVTNGARTTSSYVDSSLVVQVTPEGVKLLEYDPALRLFSSVDEWSPEKHNPLWAGREIVAAGVNPSQFVLGLSGGRLVLLNLDVNGQLQFVKSCDFTDLKTGPKEIAAISCAPFDPSKEYSTYIALSFWGINKVTIISLASPDLTPVCETSALPSLPHSILLYNFGTGRRPKDLDYHPHVLVGLTDGTAVSYTFKDNQLKEHKVFSLGIAPVSLSTCVIDGKTGVFASGSRASVLYWGRQRVHQSPIMLKDSVQGASLSTSAFPSCLILATSSSLLIGNVRGVDKMQITTIPMGLENPHRIAHHSGLKMFGVACSRTAPVRIGDFENTFSSFQLLDDSSFKRLDSFTCDADEEVSAVLALPADASGPSFCLGTVRFQQEEQEPSEGRIIVLGVNSTSSLSSTPSKLQILASETVNGCVYALACVRGMIAVAVNSAVVLFQMSQTDGTSETLKKVASWNHNYCVTTLVADGDTLVVGDAISSVSILKVEAGPRLQAVARDYGPLWPVAVGSLGHGGVIGANSDCNLFTFVLQRNDNRPVLERDGDYHLGDVVNKFLPGGVVSGELSGDELLKQNHLFFTSTGRIGTVLDMADEMSLHMTALQRNMAKFIIGPGDTHHAKWRAPSSSKGHSDAEASFGFLDGDFLEQFLTYPHPDEILQGEVEAERITLPTNHIHDVLEKIQSLH</sequence>
<dbReference type="Gene3D" id="1.10.150.910">
    <property type="match status" value="1"/>
</dbReference>
<dbReference type="Proteomes" id="UP000092993">
    <property type="component" value="Unassembled WGS sequence"/>
</dbReference>
<evidence type="ECO:0000256" key="2">
    <source>
        <dbReference type="ARBA" id="ARBA00023242"/>
    </source>
</evidence>
<dbReference type="SUPFAM" id="SSF50978">
    <property type="entry name" value="WD40 repeat-like"/>
    <property type="match status" value="1"/>
</dbReference>
<evidence type="ECO:0000259" key="6">
    <source>
        <dbReference type="Pfam" id="PF23726"/>
    </source>
</evidence>
<dbReference type="Pfam" id="PF23726">
    <property type="entry name" value="Beta-prop_RSE1_2nd"/>
    <property type="match status" value="1"/>
</dbReference>
<dbReference type="GO" id="GO:0003676">
    <property type="term" value="F:nucleic acid binding"/>
    <property type="evidence" value="ECO:0007669"/>
    <property type="project" value="InterPro"/>
</dbReference>
<dbReference type="GO" id="GO:0005634">
    <property type="term" value="C:nucleus"/>
    <property type="evidence" value="ECO:0007669"/>
    <property type="project" value="UniProtKB-SubCell"/>
</dbReference>
<keyword evidence="8" id="KW-1185">Reference proteome</keyword>
<evidence type="ECO:0000256" key="1">
    <source>
        <dbReference type="ARBA" id="ARBA00004123"/>
    </source>
</evidence>
<dbReference type="Pfam" id="PF10433">
    <property type="entry name" value="Beta-prop_RSE1_1st"/>
    <property type="match status" value="1"/>
</dbReference>
<name>A0A1C7LXW2_GRIFR</name>
<dbReference type="InterPro" id="IPR058543">
    <property type="entry name" value="Beta-prop_RSE1/DDB1/CPSF1_2nd"/>
</dbReference>
<dbReference type="Gene3D" id="2.130.10.10">
    <property type="entry name" value="YVTN repeat-like/Quinoprotein amine dehydrogenase"/>
    <property type="match status" value="3"/>
</dbReference>
<gene>
    <name evidence="7" type="primary">DDB1</name>
    <name evidence="7" type="ORF">A0H81_11348</name>
</gene>
<accession>A0A1C7LXW2</accession>
<feature type="compositionally biased region" description="Basic and acidic residues" evidence="3">
    <location>
        <begin position="297"/>
        <end position="310"/>
    </location>
</feature>
<dbReference type="InterPro" id="IPR015943">
    <property type="entry name" value="WD40/YVTN_repeat-like_dom_sf"/>
</dbReference>
<comment type="subcellular location">
    <subcellularLocation>
        <location evidence="1">Nucleus</location>
    </subcellularLocation>
</comment>
<organism evidence="7 8">
    <name type="scientific">Grifola frondosa</name>
    <name type="common">Maitake</name>
    <name type="synonym">Polyporus frondosus</name>
    <dbReference type="NCBI Taxonomy" id="5627"/>
    <lineage>
        <taxon>Eukaryota</taxon>
        <taxon>Fungi</taxon>
        <taxon>Dikarya</taxon>
        <taxon>Basidiomycota</taxon>
        <taxon>Agaricomycotina</taxon>
        <taxon>Agaricomycetes</taxon>
        <taxon>Polyporales</taxon>
        <taxon>Grifolaceae</taxon>
        <taxon>Grifola</taxon>
    </lineage>
</organism>
<keyword evidence="2" id="KW-0539">Nucleus</keyword>
<dbReference type="InterPro" id="IPR018846">
    <property type="entry name" value="Beta-prop_RSE1/DDB1/CPSF1_1st"/>
</dbReference>
<dbReference type="InterPro" id="IPR004871">
    <property type="entry name" value="RSE1/DDB1/CPSF1_C"/>
</dbReference>
<dbReference type="OrthoDB" id="433457at2759"/>
<dbReference type="OMA" id="HQDFLMR"/>
<dbReference type="STRING" id="5627.A0A1C7LXW2"/>
<feature type="domain" description="RSE1/DDB1/CPSF1 second beta-propeller" evidence="6">
    <location>
        <begin position="501"/>
        <end position="853"/>
    </location>
</feature>
<comment type="caution">
    <text evidence="7">The sequence shown here is derived from an EMBL/GenBank/DDBJ whole genome shotgun (WGS) entry which is preliminary data.</text>
</comment>
<proteinExistence type="predicted"/>
<dbReference type="AlphaFoldDB" id="A0A1C7LXW2"/>
<dbReference type="SUPFAM" id="SSF69322">
    <property type="entry name" value="Tricorn protease domain 2"/>
    <property type="match status" value="1"/>
</dbReference>
<feature type="domain" description="RSE1/DDB1/CPSF1 first beta-propeller" evidence="5">
    <location>
        <begin position="12"/>
        <end position="397"/>
    </location>
</feature>
<evidence type="ECO:0000259" key="5">
    <source>
        <dbReference type="Pfam" id="PF10433"/>
    </source>
</evidence>
<feature type="domain" description="RSE1/DDB1/CPSF1 C-terminal" evidence="4">
    <location>
        <begin position="904"/>
        <end position="1221"/>
    </location>
</feature>
<evidence type="ECO:0000313" key="7">
    <source>
        <dbReference type="EMBL" id="OBZ68977.1"/>
    </source>
</evidence>